<proteinExistence type="predicted"/>
<dbReference type="GO" id="GO:0008270">
    <property type="term" value="F:zinc ion binding"/>
    <property type="evidence" value="ECO:0007669"/>
    <property type="project" value="UniProtKB-KW"/>
</dbReference>
<feature type="domain" description="RING-type" evidence="3">
    <location>
        <begin position="147"/>
        <end position="188"/>
    </location>
</feature>
<name>A0AAN9IMK8_CROPI</name>
<dbReference type="FunFam" id="3.30.40.10:FF:000417">
    <property type="entry name" value="E3 ubiquitin ligase BIG BROTHER-related"/>
    <property type="match status" value="1"/>
</dbReference>
<dbReference type="Proteomes" id="UP001372338">
    <property type="component" value="Unassembled WGS sequence"/>
</dbReference>
<keyword evidence="1" id="KW-0862">Zinc</keyword>
<dbReference type="PANTHER" id="PTHR46400">
    <property type="entry name" value="RING/U-BOX SUPERFAMILY PROTEIN"/>
    <property type="match status" value="1"/>
</dbReference>
<dbReference type="PROSITE" id="PS50089">
    <property type="entry name" value="ZF_RING_2"/>
    <property type="match status" value="1"/>
</dbReference>
<dbReference type="InterPro" id="IPR033276">
    <property type="entry name" value="BB"/>
</dbReference>
<comment type="caution">
    <text evidence="4">The sequence shown here is derived from an EMBL/GenBank/DDBJ whole genome shotgun (WGS) entry which is preliminary data.</text>
</comment>
<reference evidence="4 5" key="1">
    <citation type="submission" date="2024-01" db="EMBL/GenBank/DDBJ databases">
        <title>The genomes of 5 underutilized Papilionoideae crops provide insights into root nodulation and disease resistanc.</title>
        <authorList>
            <person name="Yuan L."/>
        </authorList>
    </citation>
    <scope>NUCLEOTIDE SEQUENCE [LARGE SCALE GENOMIC DNA]</scope>
    <source>
        <strain evidence="4">ZHUSHIDOU_FW_LH</strain>
        <tissue evidence="4">Leaf</tissue>
    </source>
</reference>
<accession>A0AAN9IMK8</accession>
<feature type="region of interest" description="Disordered" evidence="2">
    <location>
        <begin position="43"/>
        <end position="62"/>
    </location>
</feature>
<evidence type="ECO:0000313" key="4">
    <source>
        <dbReference type="EMBL" id="KAK7282721.1"/>
    </source>
</evidence>
<dbReference type="SUPFAM" id="SSF57850">
    <property type="entry name" value="RING/U-box"/>
    <property type="match status" value="1"/>
</dbReference>
<evidence type="ECO:0000256" key="1">
    <source>
        <dbReference type="PROSITE-ProRule" id="PRU00175"/>
    </source>
</evidence>
<dbReference type="GO" id="GO:0004842">
    <property type="term" value="F:ubiquitin-protein transferase activity"/>
    <property type="evidence" value="ECO:0007669"/>
    <property type="project" value="InterPro"/>
</dbReference>
<dbReference type="GO" id="GO:0016567">
    <property type="term" value="P:protein ubiquitination"/>
    <property type="evidence" value="ECO:0007669"/>
    <property type="project" value="InterPro"/>
</dbReference>
<keyword evidence="1" id="KW-0863">Zinc-finger</keyword>
<feature type="compositionally biased region" description="Acidic residues" evidence="2">
    <location>
        <begin position="46"/>
        <end position="62"/>
    </location>
</feature>
<dbReference type="EMBL" id="JAYWIO010000002">
    <property type="protein sequence ID" value="KAK7282721.1"/>
    <property type="molecule type" value="Genomic_DNA"/>
</dbReference>
<dbReference type="GO" id="GO:0031624">
    <property type="term" value="F:ubiquitin conjugating enzyme binding"/>
    <property type="evidence" value="ECO:0007669"/>
    <property type="project" value="TreeGrafter"/>
</dbReference>
<protein>
    <recommendedName>
        <fullName evidence="3">RING-type domain-containing protein</fullName>
    </recommendedName>
</protein>
<gene>
    <name evidence="4" type="ORF">RIF29_11714</name>
</gene>
<dbReference type="PANTHER" id="PTHR46400:SF8">
    <property type="entry name" value="E3 UBIQUITIN LIGASE BIG BROTHER-RELATED-LIKE ISOFORM X1"/>
    <property type="match status" value="1"/>
</dbReference>
<keyword evidence="1" id="KW-0479">Metal-binding</keyword>
<evidence type="ECO:0000256" key="2">
    <source>
        <dbReference type="SAM" id="MobiDB-lite"/>
    </source>
</evidence>
<dbReference type="InterPro" id="IPR001841">
    <property type="entry name" value="Znf_RING"/>
</dbReference>
<dbReference type="SMART" id="SM00184">
    <property type="entry name" value="RING"/>
    <property type="match status" value="1"/>
</dbReference>
<evidence type="ECO:0000313" key="5">
    <source>
        <dbReference type="Proteomes" id="UP001372338"/>
    </source>
</evidence>
<dbReference type="AlphaFoldDB" id="A0AAN9IMK8"/>
<evidence type="ECO:0000259" key="3">
    <source>
        <dbReference type="PROSITE" id="PS50089"/>
    </source>
</evidence>
<keyword evidence="5" id="KW-1185">Reference proteome</keyword>
<dbReference type="Pfam" id="PF13639">
    <property type="entry name" value="zf-RING_2"/>
    <property type="match status" value="1"/>
</dbReference>
<dbReference type="Gene3D" id="3.30.40.10">
    <property type="entry name" value="Zinc/RING finger domain, C3HC4 (zinc finger)"/>
    <property type="match status" value="1"/>
</dbReference>
<sequence length="201" mass="22972">MDNKEDKQSSHKTPYTEFEQVNYDFILAISMQEQERTLTTLATIESESETDENVSESSFDDDGDAEFFESQEFDTFLEGEGSNYYDDEEMEMEEDEIDPDELSYEELLELGELIGEEKRGLSKNEISSCLYPYTCQSSPSKSGIERCVICQVEYGEGEALVALQCEHPYHTECITKWLQIKKVCPICSSEVSAPKMAYNNP</sequence>
<organism evidence="4 5">
    <name type="scientific">Crotalaria pallida</name>
    <name type="common">Smooth rattlebox</name>
    <name type="synonym">Crotalaria striata</name>
    <dbReference type="NCBI Taxonomy" id="3830"/>
    <lineage>
        <taxon>Eukaryota</taxon>
        <taxon>Viridiplantae</taxon>
        <taxon>Streptophyta</taxon>
        <taxon>Embryophyta</taxon>
        <taxon>Tracheophyta</taxon>
        <taxon>Spermatophyta</taxon>
        <taxon>Magnoliopsida</taxon>
        <taxon>eudicotyledons</taxon>
        <taxon>Gunneridae</taxon>
        <taxon>Pentapetalae</taxon>
        <taxon>rosids</taxon>
        <taxon>fabids</taxon>
        <taxon>Fabales</taxon>
        <taxon>Fabaceae</taxon>
        <taxon>Papilionoideae</taxon>
        <taxon>50 kb inversion clade</taxon>
        <taxon>genistoids sensu lato</taxon>
        <taxon>core genistoids</taxon>
        <taxon>Crotalarieae</taxon>
        <taxon>Crotalaria</taxon>
    </lineage>
</organism>
<dbReference type="InterPro" id="IPR013083">
    <property type="entry name" value="Znf_RING/FYVE/PHD"/>
</dbReference>
<dbReference type="GO" id="GO:0046621">
    <property type="term" value="P:negative regulation of organ growth"/>
    <property type="evidence" value="ECO:0007669"/>
    <property type="project" value="InterPro"/>
</dbReference>